<feature type="signal peptide" evidence="1">
    <location>
        <begin position="1"/>
        <end position="17"/>
    </location>
</feature>
<dbReference type="AlphaFoldDB" id="A0AA89C8E8"/>
<name>A0AA89C8E8_PINIB</name>
<dbReference type="EMBL" id="VSWD01000005">
    <property type="protein sequence ID" value="KAK3103728.1"/>
    <property type="molecule type" value="Genomic_DNA"/>
</dbReference>
<evidence type="ECO:0000256" key="1">
    <source>
        <dbReference type="SAM" id="SignalP"/>
    </source>
</evidence>
<keyword evidence="3" id="KW-1185">Reference proteome</keyword>
<proteinExistence type="predicted"/>
<protein>
    <submittedName>
        <fullName evidence="2">Uncharacterized protein</fullName>
    </submittedName>
</protein>
<evidence type="ECO:0000313" key="2">
    <source>
        <dbReference type="EMBL" id="KAK3103728.1"/>
    </source>
</evidence>
<evidence type="ECO:0000313" key="3">
    <source>
        <dbReference type="Proteomes" id="UP001186944"/>
    </source>
</evidence>
<organism evidence="2 3">
    <name type="scientific">Pinctada imbricata</name>
    <name type="common">Atlantic pearl-oyster</name>
    <name type="synonym">Pinctada martensii</name>
    <dbReference type="NCBI Taxonomy" id="66713"/>
    <lineage>
        <taxon>Eukaryota</taxon>
        <taxon>Metazoa</taxon>
        <taxon>Spiralia</taxon>
        <taxon>Lophotrochozoa</taxon>
        <taxon>Mollusca</taxon>
        <taxon>Bivalvia</taxon>
        <taxon>Autobranchia</taxon>
        <taxon>Pteriomorphia</taxon>
        <taxon>Pterioida</taxon>
        <taxon>Pterioidea</taxon>
        <taxon>Pteriidae</taxon>
        <taxon>Pinctada</taxon>
    </lineage>
</organism>
<keyword evidence="1" id="KW-0732">Signal</keyword>
<accession>A0AA89C8E8</accession>
<reference evidence="2" key="1">
    <citation type="submission" date="2019-08" db="EMBL/GenBank/DDBJ databases">
        <title>The improved chromosome-level genome for the pearl oyster Pinctada fucata martensii using PacBio sequencing and Hi-C.</title>
        <authorList>
            <person name="Zheng Z."/>
        </authorList>
    </citation>
    <scope>NUCLEOTIDE SEQUENCE</scope>
    <source>
        <strain evidence="2">ZZ-2019</strain>
        <tissue evidence="2">Adductor muscle</tissue>
    </source>
</reference>
<feature type="chain" id="PRO_5041680015" evidence="1">
    <location>
        <begin position="18"/>
        <end position="185"/>
    </location>
</feature>
<comment type="caution">
    <text evidence="2">The sequence shown here is derived from an EMBL/GenBank/DDBJ whole genome shotgun (WGS) entry which is preliminary data.</text>
</comment>
<dbReference type="Proteomes" id="UP001186944">
    <property type="component" value="Unassembled WGS sequence"/>
</dbReference>
<gene>
    <name evidence="2" type="ORF">FSP39_021419</name>
</gene>
<sequence length="185" mass="21185">MKIVFILFLCSFGVIRADFRQDVRNKLVQLNGRSNHEFALEVYNLLDTKYPTKNWHVIAYNPILGSDKHQIGYCQGIHYFRRNGRNVVVASVLSSKPYINLNSARQILRSMNTTRRATAQGWLQSYDRTWNLGAQYIYNNFFPWLNGCNIASTGVIRTNADVQHEAKNGRLASVVNGAYNLYAFG</sequence>